<dbReference type="Proteomes" id="UP000001351">
    <property type="component" value="Chromosome"/>
</dbReference>
<name>Q08TK2_STIAD</name>
<evidence type="ECO:0000313" key="1">
    <source>
        <dbReference type="EMBL" id="ADO70215.1"/>
    </source>
</evidence>
<dbReference type="EMBL" id="CP002271">
    <property type="protein sequence ID" value="ADO70215.1"/>
    <property type="molecule type" value="Genomic_DNA"/>
</dbReference>
<dbReference type="HOGENOM" id="CLU_993622_0_0_7"/>
<dbReference type="KEGG" id="sur:STAUR_2411"/>
<keyword evidence="3" id="KW-1185">Reference proteome</keyword>
<reference evidence="1 3" key="2">
    <citation type="journal article" date="2011" name="Mol. Biol. Evol.">
        <title>Comparative genomic analysis of fruiting body formation in Myxococcales.</title>
        <authorList>
            <person name="Huntley S."/>
            <person name="Hamann N."/>
            <person name="Wegener-Feldbrugge S."/>
            <person name="Treuner-Lange A."/>
            <person name="Kube M."/>
            <person name="Reinhardt R."/>
            <person name="Klages S."/>
            <person name="Muller R."/>
            <person name="Ronning C.M."/>
            <person name="Nierman W.C."/>
            <person name="Sogaard-Andersen L."/>
        </authorList>
    </citation>
    <scope>NUCLEOTIDE SEQUENCE [LARGE SCALE GENOMIC DNA]</scope>
    <source>
        <strain evidence="1 3">DW4/3-1</strain>
    </source>
</reference>
<dbReference type="OrthoDB" id="5537871at2"/>
<gene>
    <name evidence="1" type="ordered locus">STAUR_2411</name>
    <name evidence="2" type="ORF">STIAU_1314</name>
</gene>
<reference evidence="2 4" key="1">
    <citation type="submission" date="2006-04" db="EMBL/GenBank/DDBJ databases">
        <authorList>
            <person name="Nierman W.C."/>
        </authorList>
    </citation>
    <scope>NUCLEOTIDE SEQUENCE [LARGE SCALE GENOMIC DNA]</scope>
    <source>
        <strain evidence="2 4">DW4/3-1</strain>
    </source>
</reference>
<evidence type="ECO:0000313" key="3">
    <source>
        <dbReference type="Proteomes" id="UP000001351"/>
    </source>
</evidence>
<evidence type="ECO:0000313" key="2">
    <source>
        <dbReference type="EMBL" id="EAU63816.1"/>
    </source>
</evidence>
<dbReference type="EMBL" id="AAMD01000144">
    <property type="protein sequence ID" value="EAU63816.1"/>
    <property type="molecule type" value="Genomic_DNA"/>
</dbReference>
<protein>
    <submittedName>
        <fullName evidence="2">Uncharacterized protein</fullName>
    </submittedName>
</protein>
<dbReference type="STRING" id="378806.STAUR_2411"/>
<dbReference type="RefSeq" id="WP_002617285.1">
    <property type="nucleotide sequence ID" value="NC_014623.1"/>
</dbReference>
<dbReference type="AlphaFoldDB" id="Q08TK2"/>
<dbReference type="Proteomes" id="UP000032702">
    <property type="component" value="Unassembled WGS sequence"/>
</dbReference>
<proteinExistence type="predicted"/>
<evidence type="ECO:0000313" key="4">
    <source>
        <dbReference type="Proteomes" id="UP000032702"/>
    </source>
</evidence>
<organism evidence="2 4">
    <name type="scientific">Stigmatella aurantiaca (strain DW4/3-1)</name>
    <dbReference type="NCBI Taxonomy" id="378806"/>
    <lineage>
        <taxon>Bacteria</taxon>
        <taxon>Pseudomonadati</taxon>
        <taxon>Myxococcota</taxon>
        <taxon>Myxococcia</taxon>
        <taxon>Myxococcales</taxon>
        <taxon>Cystobacterineae</taxon>
        <taxon>Archangiaceae</taxon>
        <taxon>Stigmatella</taxon>
    </lineage>
</organism>
<accession>Q08TK2</accession>
<sequence length="257" mass="27936">MGELTEFASGAGRGLGGLSRRQFAERAVKSKEVLLAAMGHLGHQHVNDYVREPNAVLEEQVLLVAHCFVATWPTREKPHPVDVVAMAVLKCGKLEASLVRRIFGGFSLESDLSAPTEAQLQKEGLRIAREVVVRDSRADLVGYGKAFFERNVIAVELKNAPEACERLADQLADYRRAADSVRVVMSPECLARASLARGELAEPFAYAECISKMGAELWTLDSTTGEFQRIKGASSGAYVSADYELLWTRLAGVAVAA</sequence>